<gene>
    <name evidence="1" type="ORF">LCGC14_0221510</name>
</gene>
<evidence type="ECO:0000313" key="1">
    <source>
        <dbReference type="EMBL" id="KKN91283.1"/>
    </source>
</evidence>
<dbReference type="EMBL" id="LAZR01000105">
    <property type="protein sequence ID" value="KKN91283.1"/>
    <property type="molecule type" value="Genomic_DNA"/>
</dbReference>
<reference evidence="1" key="1">
    <citation type="journal article" date="2015" name="Nature">
        <title>Complex archaea that bridge the gap between prokaryotes and eukaryotes.</title>
        <authorList>
            <person name="Spang A."/>
            <person name="Saw J.H."/>
            <person name="Jorgensen S.L."/>
            <person name="Zaremba-Niedzwiedzka K."/>
            <person name="Martijn J."/>
            <person name="Lind A.E."/>
            <person name="van Eijk R."/>
            <person name="Schleper C."/>
            <person name="Guy L."/>
            <person name="Ettema T.J."/>
        </authorList>
    </citation>
    <scope>NUCLEOTIDE SEQUENCE</scope>
</reference>
<dbReference type="AlphaFoldDB" id="A0A0F9XHA2"/>
<sequence length="163" mass="19079">MAIRHQLQNEKHPYLSPTTPGLYITFRAYIIELICLNVNKKIGPRFWSDKKYWGPKFRREVKGVDNVLKQLFHFVSKVETIDAFTQTAFVQIIREHNIKSLTYKTTVKRAVNSIRQRKVDLEKQRVEFRAKSPQKEIDAKKNSTFIDTGEKGVLAKIRETENG</sequence>
<name>A0A0F9XHA2_9ZZZZ</name>
<organism evidence="1">
    <name type="scientific">marine sediment metagenome</name>
    <dbReference type="NCBI Taxonomy" id="412755"/>
    <lineage>
        <taxon>unclassified sequences</taxon>
        <taxon>metagenomes</taxon>
        <taxon>ecological metagenomes</taxon>
    </lineage>
</organism>
<proteinExistence type="predicted"/>
<accession>A0A0F9XHA2</accession>
<comment type="caution">
    <text evidence="1">The sequence shown here is derived from an EMBL/GenBank/DDBJ whole genome shotgun (WGS) entry which is preliminary data.</text>
</comment>
<protein>
    <submittedName>
        <fullName evidence="1">Uncharacterized protein</fullName>
    </submittedName>
</protein>